<name>A0A3Q2VTK4_HAPBU</name>
<comment type="similarity">
    <text evidence="1">Belongs to the TRAFAC class TrmE-Era-EngA-EngB-Septin-like GTPase superfamily. AIG1/Toc34/Toc159-like paraseptin GTPase family. IAN subfamily.</text>
</comment>
<dbReference type="Proteomes" id="UP000264840">
    <property type="component" value="Unplaced"/>
</dbReference>
<dbReference type="Ensembl" id="ENSHBUT00000024043.1">
    <property type="protein sequence ID" value="ENSHBUP00000015718.1"/>
    <property type="gene ID" value="ENSHBUG00000017626.1"/>
</dbReference>
<feature type="domain" description="AIG1-type G" evidence="4">
    <location>
        <begin position="3"/>
        <end position="202"/>
    </location>
</feature>
<dbReference type="SUPFAM" id="SSF52540">
    <property type="entry name" value="P-loop containing nucleoside triphosphate hydrolases"/>
    <property type="match status" value="1"/>
</dbReference>
<evidence type="ECO:0000259" key="4">
    <source>
        <dbReference type="PROSITE" id="PS51720"/>
    </source>
</evidence>
<evidence type="ECO:0000256" key="3">
    <source>
        <dbReference type="ARBA" id="ARBA00023134"/>
    </source>
</evidence>
<dbReference type="PANTHER" id="PTHR10903">
    <property type="entry name" value="GTPASE, IMAP FAMILY MEMBER-RELATED"/>
    <property type="match status" value="1"/>
</dbReference>
<dbReference type="Pfam" id="PF04548">
    <property type="entry name" value="AIG1"/>
    <property type="match status" value="1"/>
</dbReference>
<dbReference type="FunFam" id="3.40.50.300:FF:000366">
    <property type="entry name" value="GTPase, IMAP family member 2"/>
    <property type="match status" value="1"/>
</dbReference>
<reference evidence="5" key="1">
    <citation type="submission" date="2025-08" db="UniProtKB">
        <authorList>
            <consortium name="Ensembl"/>
        </authorList>
    </citation>
    <scope>IDENTIFICATION</scope>
</reference>
<protein>
    <recommendedName>
        <fullName evidence="4">AIG1-type G domain-containing protein</fullName>
    </recommendedName>
</protein>
<dbReference type="Gene3D" id="3.40.50.300">
    <property type="entry name" value="P-loop containing nucleotide triphosphate hydrolases"/>
    <property type="match status" value="1"/>
</dbReference>
<sequence>MTETLLRLILIGKTGSGKSASGNTILGDPSAFKINMSLESVTNSCHRKEVTIDDRKIVVIDTPGLYDTTKSQDEVKLNIEECIEESVPGPHAFLLVISLKSRFTKEEQNTVKWIQDNFGEEASMYTIVLFTHADLLEEKALYDCLRESKPVRMLINQCGGRYHSLINKQRQNRTQVRELLDIIEEMVYFNENPVKHILSNLK</sequence>
<dbReference type="InterPro" id="IPR027417">
    <property type="entry name" value="P-loop_NTPase"/>
</dbReference>
<dbReference type="STRING" id="8153.ENSHBUP00000015718"/>
<dbReference type="PANTHER" id="PTHR10903:SF188">
    <property type="entry name" value="GTPASE IMAP FAMILY MEMBER 2-LIKE-RELATED"/>
    <property type="match status" value="1"/>
</dbReference>
<reference evidence="5" key="2">
    <citation type="submission" date="2025-09" db="UniProtKB">
        <authorList>
            <consortium name="Ensembl"/>
        </authorList>
    </citation>
    <scope>IDENTIFICATION</scope>
</reference>
<dbReference type="AlphaFoldDB" id="A0A3Q2VTK4"/>
<organism evidence="5 6">
    <name type="scientific">Haplochromis burtoni</name>
    <name type="common">Burton's mouthbrooder</name>
    <name type="synonym">Chromis burtoni</name>
    <dbReference type="NCBI Taxonomy" id="8153"/>
    <lineage>
        <taxon>Eukaryota</taxon>
        <taxon>Metazoa</taxon>
        <taxon>Chordata</taxon>
        <taxon>Craniata</taxon>
        <taxon>Vertebrata</taxon>
        <taxon>Euteleostomi</taxon>
        <taxon>Actinopterygii</taxon>
        <taxon>Neopterygii</taxon>
        <taxon>Teleostei</taxon>
        <taxon>Neoteleostei</taxon>
        <taxon>Acanthomorphata</taxon>
        <taxon>Ovalentaria</taxon>
        <taxon>Cichlomorphae</taxon>
        <taxon>Cichliformes</taxon>
        <taxon>Cichlidae</taxon>
        <taxon>African cichlids</taxon>
        <taxon>Pseudocrenilabrinae</taxon>
        <taxon>Haplochromini</taxon>
        <taxon>Haplochromis</taxon>
    </lineage>
</organism>
<dbReference type="GO" id="GO:0005525">
    <property type="term" value="F:GTP binding"/>
    <property type="evidence" value="ECO:0007669"/>
    <property type="project" value="UniProtKB-KW"/>
</dbReference>
<keyword evidence="6" id="KW-1185">Reference proteome</keyword>
<evidence type="ECO:0000256" key="2">
    <source>
        <dbReference type="ARBA" id="ARBA00022741"/>
    </source>
</evidence>
<dbReference type="InterPro" id="IPR045058">
    <property type="entry name" value="GIMA/IAN/Toc"/>
</dbReference>
<dbReference type="GeneTree" id="ENSGT01140000282522"/>
<dbReference type="InterPro" id="IPR006703">
    <property type="entry name" value="G_AIG1"/>
</dbReference>
<dbReference type="PROSITE" id="PS51720">
    <property type="entry name" value="G_AIG1"/>
    <property type="match status" value="1"/>
</dbReference>
<accession>A0A3Q2VTK4</accession>
<proteinExistence type="inferred from homology"/>
<keyword evidence="3" id="KW-0342">GTP-binding</keyword>
<dbReference type="OMA" id="AQCGGGY"/>
<evidence type="ECO:0000313" key="6">
    <source>
        <dbReference type="Proteomes" id="UP000264840"/>
    </source>
</evidence>
<keyword evidence="2" id="KW-0547">Nucleotide-binding</keyword>
<evidence type="ECO:0000256" key="1">
    <source>
        <dbReference type="ARBA" id="ARBA00008535"/>
    </source>
</evidence>
<evidence type="ECO:0000313" key="5">
    <source>
        <dbReference type="Ensembl" id="ENSHBUP00000015718.1"/>
    </source>
</evidence>